<keyword evidence="4" id="KW-1185">Reference proteome</keyword>
<dbReference type="EMBL" id="CAJOBG010053624">
    <property type="protein sequence ID" value="CAF4503130.1"/>
    <property type="molecule type" value="Genomic_DNA"/>
</dbReference>
<dbReference type="AlphaFoldDB" id="A0A816XID2"/>
<reference evidence="1" key="1">
    <citation type="submission" date="2021-02" db="EMBL/GenBank/DDBJ databases">
        <authorList>
            <person name="Nowell W R."/>
        </authorList>
    </citation>
    <scope>NUCLEOTIDE SEQUENCE</scope>
</reference>
<evidence type="ECO:0000313" key="4">
    <source>
        <dbReference type="Proteomes" id="UP000663866"/>
    </source>
</evidence>
<sequence length="101" mass="11287">EGVNIQNVREELPGTGNQPIAVAVGCIRKPIQCFVVIEKEVISCQSLLVAVDIAFKSFYLFNLEYPSFARNVYLFIQHFFYGIKPKALPTCVSDLCDTLGK</sequence>
<dbReference type="Proteomes" id="UP000663866">
    <property type="component" value="Unassembled WGS sequence"/>
</dbReference>
<comment type="caution">
    <text evidence="1">The sequence shown here is derived from an EMBL/GenBank/DDBJ whole genome shotgun (WGS) entry which is preliminary data.</text>
</comment>
<evidence type="ECO:0000313" key="1">
    <source>
        <dbReference type="EMBL" id="CAF2147047.1"/>
    </source>
</evidence>
<accession>A0A816XID2</accession>
<organism evidence="1 3">
    <name type="scientific">Rotaria magnacalcarata</name>
    <dbReference type="NCBI Taxonomy" id="392030"/>
    <lineage>
        <taxon>Eukaryota</taxon>
        <taxon>Metazoa</taxon>
        <taxon>Spiralia</taxon>
        <taxon>Gnathifera</taxon>
        <taxon>Rotifera</taxon>
        <taxon>Eurotatoria</taxon>
        <taxon>Bdelloidea</taxon>
        <taxon>Philodinida</taxon>
        <taxon>Philodinidae</taxon>
        <taxon>Rotaria</taxon>
    </lineage>
</organism>
<evidence type="ECO:0000313" key="3">
    <source>
        <dbReference type="Proteomes" id="UP000663856"/>
    </source>
</evidence>
<protein>
    <submittedName>
        <fullName evidence="1">Uncharacterized protein</fullName>
    </submittedName>
</protein>
<name>A0A816XID2_9BILA</name>
<proteinExistence type="predicted"/>
<evidence type="ECO:0000313" key="2">
    <source>
        <dbReference type="EMBL" id="CAF4503130.1"/>
    </source>
</evidence>
<feature type="non-terminal residue" evidence="1">
    <location>
        <position position="1"/>
    </location>
</feature>
<dbReference type="Proteomes" id="UP000663856">
    <property type="component" value="Unassembled WGS sequence"/>
</dbReference>
<dbReference type="EMBL" id="CAJNRF010013241">
    <property type="protein sequence ID" value="CAF2147047.1"/>
    <property type="molecule type" value="Genomic_DNA"/>
</dbReference>
<gene>
    <name evidence="2" type="ORF">OVN521_LOCUS40866</name>
    <name evidence="1" type="ORF">WKI299_LOCUS29522</name>
</gene>